<dbReference type="RefSeq" id="XP_031787705.1">
    <property type="nucleotide sequence ID" value="XM_031931845.1"/>
</dbReference>
<proteinExistence type="predicted"/>
<dbReference type="InterPro" id="IPR051165">
    <property type="entry name" value="Multifunctional_ANK_Repeat"/>
</dbReference>
<dbReference type="RefSeq" id="XP_031787704.1">
    <property type="nucleotide sequence ID" value="XM_031931844.1"/>
</dbReference>
<dbReference type="RefSeq" id="XP_031787708.1">
    <property type="nucleotide sequence ID" value="XM_031931848.2"/>
</dbReference>
<dbReference type="Pfam" id="PF00023">
    <property type="entry name" value="Ank"/>
    <property type="match status" value="1"/>
</dbReference>
<evidence type="ECO:0000313" key="4">
    <source>
        <dbReference type="EnsemblMetazoa" id="XP_031787710"/>
    </source>
</evidence>
<dbReference type="PROSITE" id="PS50088">
    <property type="entry name" value="ANK_REPEAT"/>
    <property type="match status" value="3"/>
</dbReference>
<reference evidence="4" key="1">
    <citation type="submission" date="2021-01" db="UniProtKB">
        <authorList>
            <consortium name="EnsemblMetazoa"/>
        </authorList>
    </citation>
    <scope>IDENTIFICATION</scope>
</reference>
<dbReference type="AlphaFoldDB" id="A0A7M7QM72"/>
<evidence type="ECO:0008006" key="6">
    <source>
        <dbReference type="Google" id="ProtNLM"/>
    </source>
</evidence>
<dbReference type="EnsemblMetazoa" id="XM_031931850">
    <property type="protein sequence ID" value="XP_031787710"/>
    <property type="gene ID" value="LOC103316084"/>
</dbReference>
<dbReference type="RefSeq" id="XP_031787710.1">
    <property type="nucleotide sequence ID" value="XM_031931850.2"/>
</dbReference>
<dbReference type="InParanoid" id="A0A7M7QM72"/>
<keyword evidence="1" id="KW-0677">Repeat</keyword>
<dbReference type="Proteomes" id="UP000002358">
    <property type="component" value="Chromosome 5"/>
</dbReference>
<dbReference type="EnsemblMetazoa" id="XM_031931845">
    <property type="protein sequence ID" value="XP_031787705"/>
    <property type="gene ID" value="LOC103316084"/>
</dbReference>
<dbReference type="SMR" id="A0A7M7QM72"/>
<evidence type="ECO:0000313" key="5">
    <source>
        <dbReference type="Proteomes" id="UP000002358"/>
    </source>
</evidence>
<dbReference type="SUPFAM" id="SSF48403">
    <property type="entry name" value="Ankyrin repeat"/>
    <property type="match status" value="1"/>
</dbReference>
<dbReference type="EnsemblMetazoa" id="XM_031931843">
    <property type="protein sequence ID" value="XP_031787703"/>
    <property type="gene ID" value="LOC103316084"/>
</dbReference>
<dbReference type="EnsemblMetazoa" id="XM_031931844">
    <property type="protein sequence ID" value="XP_031787704"/>
    <property type="gene ID" value="LOC103316084"/>
</dbReference>
<dbReference type="RefSeq" id="XP_031787706.1">
    <property type="nucleotide sequence ID" value="XM_031931846.1"/>
</dbReference>
<evidence type="ECO:0000256" key="2">
    <source>
        <dbReference type="ARBA" id="ARBA00023043"/>
    </source>
</evidence>
<name>A0A7M7QM72_NASVI</name>
<dbReference type="EnsemblMetazoa" id="XM_031931846">
    <property type="protein sequence ID" value="XP_031787706"/>
    <property type="gene ID" value="LOC103316084"/>
</dbReference>
<dbReference type="KEGG" id="nvi:103316084"/>
<sequence>MHVRYCVYCSSGRGSYLPRFIKSDPYDDKDVRTYDSMLHSTLTKIIDERRLTSGQIKELLRTSEDADQESMVKLILEQEPALSEIFPNGNKVSLIKIAVALCYQKSAEMLLRSGAADVNSVGEILVLSESILHTLLKMYPSSWNERLFELAMEQGADLEARDYMENTVLDAAVAAGRVREVKMLLSKGVEVNTTNDYGETPLITAVLWKVENNYDEELLMLLLEHGADATAREIRGWNALHHVAAWKPTVADQPNWARVLIENGASVNDRSYLRSTGVYHHQPIHFAARSGNLETIKLFLDHGANVNSRADTMDCFPLYYASEYNWPTVVLTLLERGADVDQSTSEGLTALHIACSKQANKTIELLLFSGGADILAEDLQGRTPFSLMNVSSGDSNSSVQLMLRMLALKRTRMQPSIELKDERRIKDHSELWEYYRDCIEEVNRMKSTRFIGTCSLLDLITKCQCQIATPMRNREFESRFSQHINVFPKYAEYLLEAIDAARAYYSDLLQSEDLIDEVSYNIWPHMTVRKVARYVTGCGQCALREVVRASRGSSSA</sequence>
<dbReference type="PANTHER" id="PTHR24123">
    <property type="entry name" value="ANKYRIN REPEAT-CONTAINING"/>
    <property type="match status" value="1"/>
</dbReference>
<dbReference type="PROSITE" id="PS50297">
    <property type="entry name" value="ANK_REP_REGION"/>
    <property type="match status" value="1"/>
</dbReference>
<accession>A0A7M7QM72</accession>
<protein>
    <recommendedName>
        <fullName evidence="6">Ankyrin repeat protein</fullName>
    </recommendedName>
</protein>
<dbReference type="GeneID" id="103316084"/>
<keyword evidence="5" id="KW-1185">Reference proteome</keyword>
<dbReference type="OrthoDB" id="539213at2759"/>
<dbReference type="Pfam" id="PF12796">
    <property type="entry name" value="Ank_2"/>
    <property type="match status" value="2"/>
</dbReference>
<dbReference type="InterPro" id="IPR036770">
    <property type="entry name" value="Ankyrin_rpt-contain_sf"/>
</dbReference>
<feature type="repeat" description="ANK" evidence="3">
    <location>
        <begin position="279"/>
        <end position="311"/>
    </location>
</feature>
<organism evidence="4 5">
    <name type="scientific">Nasonia vitripennis</name>
    <name type="common">Parasitic wasp</name>
    <dbReference type="NCBI Taxonomy" id="7425"/>
    <lineage>
        <taxon>Eukaryota</taxon>
        <taxon>Metazoa</taxon>
        <taxon>Ecdysozoa</taxon>
        <taxon>Arthropoda</taxon>
        <taxon>Hexapoda</taxon>
        <taxon>Insecta</taxon>
        <taxon>Pterygota</taxon>
        <taxon>Neoptera</taxon>
        <taxon>Endopterygota</taxon>
        <taxon>Hymenoptera</taxon>
        <taxon>Apocrita</taxon>
        <taxon>Proctotrupomorpha</taxon>
        <taxon>Chalcidoidea</taxon>
        <taxon>Pteromalidae</taxon>
        <taxon>Pteromalinae</taxon>
        <taxon>Nasonia</taxon>
    </lineage>
</organism>
<dbReference type="RefSeq" id="XP_031787707.1">
    <property type="nucleotide sequence ID" value="XM_031931847.1"/>
</dbReference>
<dbReference type="Gene3D" id="1.25.40.20">
    <property type="entry name" value="Ankyrin repeat-containing domain"/>
    <property type="match status" value="1"/>
</dbReference>
<dbReference type="EnsemblMetazoa" id="XM_031931842">
    <property type="protein sequence ID" value="XP_031787702"/>
    <property type="gene ID" value="LOC103316084"/>
</dbReference>
<dbReference type="SMART" id="SM00248">
    <property type="entry name" value="ANK"/>
    <property type="match status" value="7"/>
</dbReference>
<feature type="repeat" description="ANK" evidence="3">
    <location>
        <begin position="346"/>
        <end position="379"/>
    </location>
</feature>
<dbReference type="EnsemblMetazoa" id="XM_031931848">
    <property type="protein sequence ID" value="XP_031787708"/>
    <property type="gene ID" value="LOC103316084"/>
</dbReference>
<dbReference type="EnsemblMetazoa" id="XM_031931847">
    <property type="protein sequence ID" value="XP_031787707"/>
    <property type="gene ID" value="LOC103316084"/>
</dbReference>
<dbReference type="RefSeq" id="XP_031787702.1">
    <property type="nucleotide sequence ID" value="XM_031931842.1"/>
</dbReference>
<keyword evidence="2 3" id="KW-0040">ANK repeat</keyword>
<evidence type="ECO:0000256" key="3">
    <source>
        <dbReference type="PROSITE-ProRule" id="PRU00023"/>
    </source>
</evidence>
<evidence type="ECO:0000256" key="1">
    <source>
        <dbReference type="ARBA" id="ARBA00022737"/>
    </source>
</evidence>
<dbReference type="PANTHER" id="PTHR24123:SF33">
    <property type="entry name" value="PROTEIN HOS4"/>
    <property type="match status" value="1"/>
</dbReference>
<dbReference type="InterPro" id="IPR002110">
    <property type="entry name" value="Ankyrin_rpt"/>
</dbReference>
<feature type="repeat" description="ANK" evidence="3">
    <location>
        <begin position="164"/>
        <end position="196"/>
    </location>
</feature>
<dbReference type="RefSeq" id="XP_031787703.1">
    <property type="nucleotide sequence ID" value="XM_031931843.1"/>
</dbReference>